<comment type="caution">
    <text evidence="1">The sequence shown here is derived from an EMBL/GenBank/DDBJ whole genome shotgun (WGS) entry which is preliminary data.</text>
</comment>
<protein>
    <submittedName>
        <fullName evidence="1">Uncharacterized protein</fullName>
    </submittedName>
</protein>
<dbReference type="AlphaFoldDB" id="A0A813V5D7"/>
<proteinExistence type="predicted"/>
<evidence type="ECO:0000313" key="1">
    <source>
        <dbReference type="EMBL" id="CAF0837605.1"/>
    </source>
</evidence>
<name>A0A813V5D7_9BILA</name>
<dbReference type="InterPro" id="IPR036322">
    <property type="entry name" value="WD40_repeat_dom_sf"/>
</dbReference>
<dbReference type="InterPro" id="IPR015943">
    <property type="entry name" value="WD40/YVTN_repeat-like_dom_sf"/>
</dbReference>
<sequence length="69" mass="7744">MEIWLVVLMIKHNSDLLSGSWDNSLKVWNTVDGRVKISSTYHTLNVGQLAILPSGNFISESSAEINVWK</sequence>
<dbReference type="OrthoDB" id="2615105at2759"/>
<dbReference type="SUPFAM" id="SSF50978">
    <property type="entry name" value="WD40 repeat-like"/>
    <property type="match status" value="1"/>
</dbReference>
<organism evidence="1 2">
    <name type="scientific">Brachionus calyciflorus</name>
    <dbReference type="NCBI Taxonomy" id="104777"/>
    <lineage>
        <taxon>Eukaryota</taxon>
        <taxon>Metazoa</taxon>
        <taxon>Spiralia</taxon>
        <taxon>Gnathifera</taxon>
        <taxon>Rotifera</taxon>
        <taxon>Eurotatoria</taxon>
        <taxon>Monogononta</taxon>
        <taxon>Pseudotrocha</taxon>
        <taxon>Ploima</taxon>
        <taxon>Brachionidae</taxon>
        <taxon>Brachionus</taxon>
    </lineage>
</organism>
<dbReference type="EMBL" id="CAJNOC010001127">
    <property type="protein sequence ID" value="CAF0837605.1"/>
    <property type="molecule type" value="Genomic_DNA"/>
</dbReference>
<keyword evidence="2" id="KW-1185">Reference proteome</keyword>
<gene>
    <name evidence="1" type="ORF">OXX778_LOCUS8282</name>
</gene>
<accession>A0A813V5D7</accession>
<evidence type="ECO:0000313" key="2">
    <source>
        <dbReference type="Proteomes" id="UP000663879"/>
    </source>
</evidence>
<reference evidence="1" key="1">
    <citation type="submission" date="2021-02" db="EMBL/GenBank/DDBJ databases">
        <authorList>
            <person name="Nowell W R."/>
        </authorList>
    </citation>
    <scope>NUCLEOTIDE SEQUENCE</scope>
    <source>
        <strain evidence="1">Ploen Becks lab</strain>
    </source>
</reference>
<dbReference type="Gene3D" id="2.130.10.10">
    <property type="entry name" value="YVTN repeat-like/Quinoprotein amine dehydrogenase"/>
    <property type="match status" value="1"/>
</dbReference>
<dbReference type="Proteomes" id="UP000663879">
    <property type="component" value="Unassembled WGS sequence"/>
</dbReference>